<sequence>MKSVLNVKEACHERLCHYRLRAAKSSTALVLGRSRRTVTLIDDHRPRNAVTRASHGFLIRDGIEAGAAVNADLSEELFA</sequence>
<keyword evidence="1" id="KW-0560">Oxidoreductase</keyword>
<proteinExistence type="predicted"/>
<keyword evidence="2" id="KW-1185">Reference proteome</keyword>
<evidence type="ECO:0000313" key="1">
    <source>
        <dbReference type="EMBL" id="CAG5080807.1"/>
    </source>
</evidence>
<dbReference type="RefSeq" id="WP_425315955.1">
    <property type="nucleotide sequence ID" value="NZ_CAJRAY010000019.1"/>
</dbReference>
<reference evidence="1 2" key="1">
    <citation type="submission" date="2021-04" db="EMBL/GenBank/DDBJ databases">
        <authorList>
            <person name="Rakotoarivonina H."/>
        </authorList>
    </citation>
    <scope>NUCLEOTIDE SEQUENCE [LARGE SCALE GENOMIC DNA]</scope>
    <source>
        <strain evidence="1 2">XE</strain>
    </source>
</reference>
<organism evidence="1 2">
    <name type="scientific">Thermobacillus xylanilyticus</name>
    <dbReference type="NCBI Taxonomy" id="76633"/>
    <lineage>
        <taxon>Bacteria</taxon>
        <taxon>Bacillati</taxon>
        <taxon>Bacillota</taxon>
        <taxon>Bacilli</taxon>
        <taxon>Bacillales</taxon>
        <taxon>Paenibacillaceae</taxon>
        <taxon>Thermobacillus</taxon>
    </lineage>
</organism>
<dbReference type="Proteomes" id="UP000681526">
    <property type="component" value="Unassembled WGS sequence"/>
</dbReference>
<dbReference type="EC" id="1.6.99.3" evidence="1"/>
<evidence type="ECO:0000313" key="2">
    <source>
        <dbReference type="Proteomes" id="UP000681526"/>
    </source>
</evidence>
<comment type="caution">
    <text evidence="1">The sequence shown here is derived from an EMBL/GenBank/DDBJ whole genome shotgun (WGS) entry which is preliminary data.</text>
</comment>
<gene>
    <name evidence="1" type="primary">txxe 100-trxB2</name>
    <name evidence="1" type="ORF">TXXE_04560</name>
</gene>
<accession>A0ABM8V1E1</accession>
<dbReference type="GO" id="GO:0016491">
    <property type="term" value="F:oxidoreductase activity"/>
    <property type="evidence" value="ECO:0007669"/>
    <property type="project" value="UniProtKB-KW"/>
</dbReference>
<name>A0ABM8V1E1_THEXY</name>
<dbReference type="EMBL" id="CAJRAY010000019">
    <property type="protein sequence ID" value="CAG5080807.1"/>
    <property type="molecule type" value="Genomic_DNA"/>
</dbReference>
<protein>
    <submittedName>
        <fullName evidence="1">Thioredoxin reductase</fullName>
        <ecNumber evidence="1">1.6.99.3</ecNumber>
    </submittedName>
</protein>
<dbReference type="Gene3D" id="3.50.50.60">
    <property type="entry name" value="FAD/NAD(P)-binding domain"/>
    <property type="match status" value="1"/>
</dbReference>
<dbReference type="InterPro" id="IPR036188">
    <property type="entry name" value="FAD/NAD-bd_sf"/>
</dbReference>